<feature type="transmembrane region" description="Helical" evidence="5">
    <location>
        <begin position="180"/>
        <end position="200"/>
    </location>
</feature>
<feature type="transmembrane region" description="Helical" evidence="5">
    <location>
        <begin position="24"/>
        <end position="49"/>
    </location>
</feature>
<feature type="transmembrane region" description="Helical" evidence="5">
    <location>
        <begin position="239"/>
        <end position="262"/>
    </location>
</feature>
<evidence type="ECO:0000313" key="6">
    <source>
        <dbReference type="EMBL" id="GJJ08771.1"/>
    </source>
</evidence>
<feature type="transmembrane region" description="Helical" evidence="5">
    <location>
        <begin position="274"/>
        <end position="294"/>
    </location>
</feature>
<feature type="transmembrane region" description="Helical" evidence="5">
    <location>
        <begin position="99"/>
        <end position="118"/>
    </location>
</feature>
<comment type="subcellular location">
    <subcellularLocation>
        <location evidence="1">Membrane</location>
        <topology evidence="1">Multi-pass membrane protein</topology>
    </subcellularLocation>
</comment>
<proteinExistence type="predicted"/>
<evidence type="ECO:0000256" key="3">
    <source>
        <dbReference type="ARBA" id="ARBA00022989"/>
    </source>
</evidence>
<accession>A0AAV5A6Y4</accession>
<dbReference type="GO" id="GO:0004930">
    <property type="term" value="F:G protein-coupled receptor activity"/>
    <property type="evidence" value="ECO:0007669"/>
    <property type="project" value="TreeGrafter"/>
</dbReference>
<evidence type="ECO:0008006" key="8">
    <source>
        <dbReference type="Google" id="ProtNLM"/>
    </source>
</evidence>
<dbReference type="PANTHER" id="PTHR23112">
    <property type="entry name" value="G PROTEIN-COUPLED RECEPTOR 157-RELATED"/>
    <property type="match status" value="1"/>
</dbReference>
<evidence type="ECO:0000256" key="2">
    <source>
        <dbReference type="ARBA" id="ARBA00022692"/>
    </source>
</evidence>
<dbReference type="GO" id="GO:0007189">
    <property type="term" value="P:adenylate cyclase-activating G protein-coupled receptor signaling pathway"/>
    <property type="evidence" value="ECO:0007669"/>
    <property type="project" value="TreeGrafter"/>
</dbReference>
<reference evidence="6" key="1">
    <citation type="submission" date="2021-10" db="EMBL/GenBank/DDBJ databases">
        <title>De novo Genome Assembly of Clathrus columnatus (Basidiomycota, Fungi) Using Illumina and Nanopore Sequence Data.</title>
        <authorList>
            <person name="Ogiso-Tanaka E."/>
            <person name="Itagaki H."/>
            <person name="Hosoya T."/>
            <person name="Hosaka K."/>
        </authorList>
    </citation>
    <scope>NUCLEOTIDE SEQUENCE</scope>
    <source>
        <strain evidence="6">MO-923</strain>
    </source>
</reference>
<keyword evidence="3 5" id="KW-1133">Transmembrane helix</keyword>
<evidence type="ECO:0000313" key="7">
    <source>
        <dbReference type="Proteomes" id="UP001050691"/>
    </source>
</evidence>
<gene>
    <name evidence="6" type="ORF">Clacol_002990</name>
</gene>
<evidence type="ECO:0000256" key="1">
    <source>
        <dbReference type="ARBA" id="ARBA00004141"/>
    </source>
</evidence>
<dbReference type="PANTHER" id="PTHR23112:SF37">
    <property type="entry name" value="G PROTEIN-COUPLED RECEPTOR GPR1"/>
    <property type="match status" value="1"/>
</dbReference>
<organism evidence="6 7">
    <name type="scientific">Clathrus columnatus</name>
    <dbReference type="NCBI Taxonomy" id="1419009"/>
    <lineage>
        <taxon>Eukaryota</taxon>
        <taxon>Fungi</taxon>
        <taxon>Dikarya</taxon>
        <taxon>Basidiomycota</taxon>
        <taxon>Agaricomycotina</taxon>
        <taxon>Agaricomycetes</taxon>
        <taxon>Phallomycetidae</taxon>
        <taxon>Phallales</taxon>
        <taxon>Clathraceae</taxon>
        <taxon>Clathrus</taxon>
    </lineage>
</organism>
<protein>
    <recommendedName>
        <fullName evidence="8">Glucose receptor Git3 N-terminal domain-containing protein</fullName>
    </recommendedName>
</protein>
<dbReference type="GO" id="GO:0005886">
    <property type="term" value="C:plasma membrane"/>
    <property type="evidence" value="ECO:0007669"/>
    <property type="project" value="TreeGrafter"/>
</dbReference>
<keyword evidence="4 5" id="KW-0472">Membrane</keyword>
<sequence>MSSNDSSSSSAALPGPSWTCETRIGITLVAEAATLSCISVLSLFVYIGYQKYHHRREYEARLVRSHLDLYLLGLFCSDFIQAVGGMMDIKWVNRSIGDVGVALCTLAISTHTFAEIILRWQEPKSFILPKIVLSLFAIFVFLISTVGYTIHRKSDYYGNTVYWCWITKKYLAEGIGLEYAWLWLTATVNFLLYFVVFLVLKQYLIVEKTVSGRFHVYVTSTKTRAELRRYPQFVPPHRVLYFPAAYIITVIPVAIARIHAFVTSTNDVPFPATVLGGMFFSAGGFFNVMVYTFTRPGLLRPMRRRSLSPVIERPNPRVFDLPDRMECQYPTRPDQVALLARSHLILQ</sequence>
<name>A0AAV5A6Y4_9AGAM</name>
<evidence type="ECO:0000256" key="4">
    <source>
        <dbReference type="ARBA" id="ARBA00023136"/>
    </source>
</evidence>
<dbReference type="AlphaFoldDB" id="A0AAV5A6Y4"/>
<feature type="transmembrane region" description="Helical" evidence="5">
    <location>
        <begin position="69"/>
        <end position="87"/>
    </location>
</feature>
<dbReference type="EMBL" id="BPWL01000003">
    <property type="protein sequence ID" value="GJJ08771.1"/>
    <property type="molecule type" value="Genomic_DNA"/>
</dbReference>
<keyword evidence="2 5" id="KW-0812">Transmembrane</keyword>
<dbReference type="Proteomes" id="UP001050691">
    <property type="component" value="Unassembled WGS sequence"/>
</dbReference>
<feature type="transmembrane region" description="Helical" evidence="5">
    <location>
        <begin position="130"/>
        <end position="150"/>
    </location>
</feature>
<comment type="caution">
    <text evidence="6">The sequence shown here is derived from an EMBL/GenBank/DDBJ whole genome shotgun (WGS) entry which is preliminary data.</text>
</comment>
<keyword evidence="7" id="KW-1185">Reference proteome</keyword>
<evidence type="ECO:0000256" key="5">
    <source>
        <dbReference type="SAM" id="Phobius"/>
    </source>
</evidence>